<evidence type="ECO:0000256" key="5">
    <source>
        <dbReference type="ARBA" id="ARBA00022725"/>
    </source>
</evidence>
<evidence type="ECO:0000313" key="11">
    <source>
        <dbReference type="EMBL" id="OXU28658.1"/>
    </source>
</evidence>
<keyword evidence="5 10" id="KW-0552">Olfaction</keyword>
<comment type="subcellular location">
    <subcellularLocation>
        <location evidence="1 10">Cell membrane</location>
        <topology evidence="1 10">Multi-pass membrane protein</topology>
    </subcellularLocation>
</comment>
<evidence type="ECO:0000256" key="3">
    <source>
        <dbReference type="ARBA" id="ARBA00022606"/>
    </source>
</evidence>
<proteinExistence type="inferred from homology"/>
<keyword evidence="6 10" id="KW-1133">Transmembrane helix</keyword>
<keyword evidence="7 10" id="KW-0472">Membrane</keyword>
<gene>
    <name evidence="11" type="ORF">TSAR_004827</name>
</gene>
<comment type="similarity">
    <text evidence="10">Belongs to the insect chemoreceptor superfamily. Heteromeric odorant receptor channel (TC 1.A.69) family.</text>
</comment>
<keyword evidence="3 10" id="KW-0716">Sensory transduction</keyword>
<keyword evidence="9 10" id="KW-0807">Transducer</keyword>
<feature type="transmembrane region" description="Helical" evidence="10">
    <location>
        <begin position="337"/>
        <end position="354"/>
    </location>
</feature>
<organism evidence="11 12">
    <name type="scientific">Trichomalopsis sarcophagae</name>
    <dbReference type="NCBI Taxonomy" id="543379"/>
    <lineage>
        <taxon>Eukaryota</taxon>
        <taxon>Metazoa</taxon>
        <taxon>Ecdysozoa</taxon>
        <taxon>Arthropoda</taxon>
        <taxon>Hexapoda</taxon>
        <taxon>Insecta</taxon>
        <taxon>Pterygota</taxon>
        <taxon>Neoptera</taxon>
        <taxon>Endopterygota</taxon>
        <taxon>Hymenoptera</taxon>
        <taxon>Apocrita</taxon>
        <taxon>Proctotrupomorpha</taxon>
        <taxon>Chalcidoidea</taxon>
        <taxon>Pteromalidae</taxon>
        <taxon>Pteromalinae</taxon>
        <taxon>Trichomalopsis</taxon>
    </lineage>
</organism>
<keyword evidence="4 10" id="KW-0812">Transmembrane</keyword>
<feature type="transmembrane region" description="Helical" evidence="10">
    <location>
        <begin position="40"/>
        <end position="61"/>
    </location>
</feature>
<reference evidence="11 12" key="1">
    <citation type="journal article" date="2017" name="Curr. Biol.">
        <title>The Evolution of Venom by Co-option of Single-Copy Genes.</title>
        <authorList>
            <person name="Martinson E.O."/>
            <person name="Mrinalini"/>
            <person name="Kelkar Y.D."/>
            <person name="Chang C.H."/>
            <person name="Werren J.H."/>
        </authorList>
    </citation>
    <scope>NUCLEOTIDE SEQUENCE [LARGE SCALE GENOMIC DNA]</scope>
    <source>
        <strain evidence="11 12">Alberta</strain>
        <tissue evidence="11">Whole body</tissue>
    </source>
</reference>
<feature type="transmembrane region" description="Helical" evidence="10">
    <location>
        <begin position="147"/>
        <end position="166"/>
    </location>
</feature>
<evidence type="ECO:0000313" key="12">
    <source>
        <dbReference type="Proteomes" id="UP000215335"/>
    </source>
</evidence>
<comment type="caution">
    <text evidence="10">Lacks conserved residue(s) required for the propagation of feature annotation.</text>
</comment>
<evidence type="ECO:0000256" key="2">
    <source>
        <dbReference type="ARBA" id="ARBA00022475"/>
    </source>
</evidence>
<evidence type="ECO:0000256" key="8">
    <source>
        <dbReference type="ARBA" id="ARBA00023170"/>
    </source>
</evidence>
<name>A0A232FDU8_9HYME</name>
<sequence length="430" mass="49907">MGIPDPENPLAIFYTDYYKYNRKLLEICGLWPELGRARKIIMMILFSLLMTSLIIPMVHCYKIVLTHRSTTIFIKGAGAIHYFHKGRIMYVVEDLIGLLYLTVASSKYFTYRAFEGRILRLYHQVGEDWRNTTDEEERKILQEYSEFARLLSIIYFVYAAIGAFYFNMSPYLPLGLDRWMPLENNETRVRIRTYHPYYFDLIDVEKYYYECYFFHGNSVVYISTMVGLSVESMTAFNVQHICALFHIVGHRLRKIGSTLEINAKGEKIARVDDITVVRQIKHVCGMHRTSIDSVELLQSSFGMNWLVFLIGTVTGIALLMFDLIFSMKHPLEKMTGLVIFIGIQILIFYVNWIAQKLTDSTEQIFLAACETSWYNLSVKGQKLVYFMMQKNIIPLTLTAGGIAELNFQQFASVSKTSMSYAMVILQMNDE</sequence>
<evidence type="ECO:0000256" key="4">
    <source>
        <dbReference type="ARBA" id="ARBA00022692"/>
    </source>
</evidence>
<evidence type="ECO:0000256" key="10">
    <source>
        <dbReference type="RuleBase" id="RU351113"/>
    </source>
</evidence>
<comment type="caution">
    <text evidence="11">The sequence shown here is derived from an EMBL/GenBank/DDBJ whole genome shotgun (WGS) entry which is preliminary data.</text>
</comment>
<dbReference type="GO" id="GO:0005886">
    <property type="term" value="C:plasma membrane"/>
    <property type="evidence" value="ECO:0007669"/>
    <property type="project" value="UniProtKB-SubCell"/>
</dbReference>
<evidence type="ECO:0000256" key="7">
    <source>
        <dbReference type="ARBA" id="ARBA00023136"/>
    </source>
</evidence>
<dbReference type="InterPro" id="IPR004117">
    <property type="entry name" value="7tm6_olfct_rcpt"/>
</dbReference>
<accession>A0A232FDU8</accession>
<evidence type="ECO:0000256" key="9">
    <source>
        <dbReference type="ARBA" id="ARBA00023224"/>
    </source>
</evidence>
<protein>
    <recommendedName>
        <fullName evidence="10">Odorant receptor</fullName>
    </recommendedName>
</protein>
<dbReference type="GO" id="GO:0004984">
    <property type="term" value="F:olfactory receptor activity"/>
    <property type="evidence" value="ECO:0007669"/>
    <property type="project" value="InterPro"/>
</dbReference>
<evidence type="ECO:0000256" key="6">
    <source>
        <dbReference type="ARBA" id="ARBA00022989"/>
    </source>
</evidence>
<keyword evidence="8 10" id="KW-0675">Receptor</keyword>
<keyword evidence="2" id="KW-1003">Cell membrane</keyword>
<keyword evidence="12" id="KW-1185">Reference proteome</keyword>
<dbReference type="PANTHER" id="PTHR21137">
    <property type="entry name" value="ODORANT RECEPTOR"/>
    <property type="match status" value="1"/>
</dbReference>
<dbReference type="GO" id="GO:0007165">
    <property type="term" value="P:signal transduction"/>
    <property type="evidence" value="ECO:0007669"/>
    <property type="project" value="UniProtKB-KW"/>
</dbReference>
<evidence type="ECO:0000256" key="1">
    <source>
        <dbReference type="ARBA" id="ARBA00004651"/>
    </source>
</evidence>
<dbReference type="EMBL" id="NNAY01000399">
    <property type="protein sequence ID" value="OXU28658.1"/>
    <property type="molecule type" value="Genomic_DNA"/>
</dbReference>
<dbReference type="Pfam" id="PF02949">
    <property type="entry name" value="7tm_6"/>
    <property type="match status" value="1"/>
</dbReference>
<dbReference type="Proteomes" id="UP000215335">
    <property type="component" value="Unassembled WGS sequence"/>
</dbReference>
<dbReference type="PANTHER" id="PTHR21137:SF35">
    <property type="entry name" value="ODORANT RECEPTOR 19A-RELATED"/>
    <property type="match status" value="1"/>
</dbReference>
<dbReference type="AlphaFoldDB" id="A0A232FDU8"/>
<dbReference type="GO" id="GO:0005549">
    <property type="term" value="F:odorant binding"/>
    <property type="evidence" value="ECO:0007669"/>
    <property type="project" value="InterPro"/>
</dbReference>
<feature type="transmembrane region" description="Helical" evidence="10">
    <location>
        <begin position="305"/>
        <end position="325"/>
    </location>
</feature>